<feature type="compositionally biased region" description="Basic residues" evidence="4">
    <location>
        <begin position="14"/>
        <end position="30"/>
    </location>
</feature>
<evidence type="ECO:0000256" key="3">
    <source>
        <dbReference type="HAMAP-Rule" id="MF_01820"/>
    </source>
</evidence>
<protein>
    <recommendedName>
        <fullName evidence="3">Small ribosomal subunit biogenesis GTPase RsgA</fullName>
        <ecNumber evidence="3">3.6.1.-</ecNumber>
    </recommendedName>
</protein>
<dbReference type="GO" id="GO:0005525">
    <property type="term" value="F:GTP binding"/>
    <property type="evidence" value="ECO:0007669"/>
    <property type="project" value="UniProtKB-UniRule"/>
</dbReference>
<evidence type="ECO:0000313" key="7">
    <source>
        <dbReference type="EMBL" id="SQB63520.1"/>
    </source>
</evidence>
<keyword evidence="3" id="KW-0699">rRNA-binding</keyword>
<keyword evidence="1 3" id="KW-0547">Nucleotide-binding</keyword>
<keyword evidence="3" id="KW-0694">RNA-binding</keyword>
<evidence type="ECO:0000256" key="4">
    <source>
        <dbReference type="SAM" id="MobiDB-lite"/>
    </source>
</evidence>
<keyword evidence="3 7" id="KW-0378">Hydrolase</keyword>
<organism evidence="7 8">
    <name type="scientific">Mobiluncus curtisii</name>
    <dbReference type="NCBI Taxonomy" id="2051"/>
    <lineage>
        <taxon>Bacteria</taxon>
        <taxon>Bacillati</taxon>
        <taxon>Actinomycetota</taxon>
        <taxon>Actinomycetes</taxon>
        <taxon>Actinomycetales</taxon>
        <taxon>Actinomycetaceae</taxon>
        <taxon>Mobiluncus</taxon>
    </lineage>
</organism>
<dbReference type="InterPro" id="IPR027417">
    <property type="entry name" value="P-loop_NTPase"/>
</dbReference>
<feature type="binding site" evidence="3">
    <location>
        <position position="317"/>
    </location>
    <ligand>
        <name>Zn(2+)</name>
        <dbReference type="ChEBI" id="CHEBI:29105"/>
    </ligand>
</feature>
<evidence type="ECO:0000256" key="2">
    <source>
        <dbReference type="ARBA" id="ARBA00023134"/>
    </source>
</evidence>
<dbReference type="RefSeq" id="WP_041797879.1">
    <property type="nucleotide sequence ID" value="NZ_CP068112.1"/>
</dbReference>
<sequence length="352" mass="37486">MSRRDIGTDDPRVHVRPGKGSRPRTKKRPSFAHAVPGMVVAVDRGRFTVAISANCMVQAVKARALGRKGVIVGDWVGLEGDTSGTPDTLARIVTLEERQTVLRRSFDESEVGAREKLIVANATQMLIVVAARDPEPKRGMIDRAIVSALDAKVTPLLAVTKTDLDSVPALIADYEAVGIKVFTLNRNLYEATAPVPSPVETHPSHLAPRPCAPRLQELHQQLQGEVTVLLGHSGVGKSTLVNALVPGANRATGEVNEVTGKGRHTSTSAVALPIGSQGWLIDTPGVRSFGLAHVDAAGLLRGFTELYAIAQDCPRGCAHAADAPDCLLDEHPELALRLASFRSLLSEVPSAY</sequence>
<dbReference type="GO" id="GO:0005737">
    <property type="term" value="C:cytoplasm"/>
    <property type="evidence" value="ECO:0007669"/>
    <property type="project" value="UniProtKB-SubCell"/>
</dbReference>
<comment type="similarity">
    <text evidence="3">Belongs to the TRAFAC class YlqF/YawG GTPase family. RsgA subfamily.</text>
</comment>
<dbReference type="GO" id="GO:0019843">
    <property type="term" value="F:rRNA binding"/>
    <property type="evidence" value="ECO:0007669"/>
    <property type="project" value="UniProtKB-KW"/>
</dbReference>
<dbReference type="HAMAP" id="MF_01820">
    <property type="entry name" value="GTPase_RsgA"/>
    <property type="match status" value="1"/>
</dbReference>
<evidence type="ECO:0000313" key="8">
    <source>
        <dbReference type="Proteomes" id="UP000250245"/>
    </source>
</evidence>
<keyword evidence="3" id="KW-0690">Ribosome biogenesis</keyword>
<feature type="binding site" evidence="3">
    <location>
        <begin position="160"/>
        <end position="163"/>
    </location>
    <ligand>
        <name>GTP</name>
        <dbReference type="ChEBI" id="CHEBI:37565"/>
    </ligand>
</feature>
<dbReference type="GeneID" id="55564548"/>
<comment type="subunit">
    <text evidence="3">Monomer. Associates with 30S ribosomal subunit, binds 16S rRNA.</text>
</comment>
<accession>A0A2X3AP38</accession>
<dbReference type="PANTHER" id="PTHR32120">
    <property type="entry name" value="SMALL RIBOSOMAL SUBUNIT BIOGENESIS GTPASE RSGA"/>
    <property type="match status" value="1"/>
</dbReference>
<feature type="binding site" evidence="3">
    <location>
        <position position="319"/>
    </location>
    <ligand>
        <name>Zn(2+)</name>
        <dbReference type="ChEBI" id="CHEBI:29105"/>
    </ligand>
</feature>
<keyword evidence="3" id="KW-0479">Metal-binding</keyword>
<dbReference type="PROSITE" id="PS50936">
    <property type="entry name" value="ENGC_GTPASE"/>
    <property type="match status" value="1"/>
</dbReference>
<dbReference type="GO" id="GO:0003924">
    <property type="term" value="F:GTPase activity"/>
    <property type="evidence" value="ECO:0007669"/>
    <property type="project" value="UniProtKB-UniRule"/>
</dbReference>
<feature type="compositionally biased region" description="Basic and acidic residues" evidence="4">
    <location>
        <begin position="1"/>
        <end position="13"/>
    </location>
</feature>
<dbReference type="GO" id="GO:0046872">
    <property type="term" value="F:metal ion binding"/>
    <property type="evidence" value="ECO:0007669"/>
    <property type="project" value="UniProtKB-KW"/>
</dbReference>
<evidence type="ECO:0000259" key="6">
    <source>
        <dbReference type="PROSITE" id="PS51721"/>
    </source>
</evidence>
<evidence type="ECO:0000259" key="5">
    <source>
        <dbReference type="PROSITE" id="PS50936"/>
    </source>
</evidence>
<dbReference type="CDD" id="cd01854">
    <property type="entry name" value="YjeQ_EngC"/>
    <property type="match status" value="1"/>
</dbReference>
<proteinExistence type="inferred from homology"/>
<feature type="domain" description="EngC GTPase" evidence="5">
    <location>
        <begin position="120"/>
        <end position="287"/>
    </location>
</feature>
<dbReference type="EMBL" id="UASJ01000001">
    <property type="protein sequence ID" value="SQB63520.1"/>
    <property type="molecule type" value="Genomic_DNA"/>
</dbReference>
<dbReference type="InterPro" id="IPR030378">
    <property type="entry name" value="G_CP_dom"/>
</dbReference>
<name>A0A2X3AP38_9ACTO</name>
<evidence type="ECO:0000256" key="1">
    <source>
        <dbReference type="ARBA" id="ARBA00022741"/>
    </source>
</evidence>
<dbReference type="Pfam" id="PF03193">
    <property type="entry name" value="RsgA_GTPase"/>
    <property type="match status" value="2"/>
</dbReference>
<feature type="binding site" evidence="3">
    <location>
        <position position="313"/>
    </location>
    <ligand>
        <name>Zn(2+)</name>
        <dbReference type="ChEBI" id="CHEBI:29105"/>
    </ligand>
</feature>
<keyword evidence="2 3" id="KW-0342">GTP-binding</keyword>
<comment type="cofactor">
    <cofactor evidence="3">
        <name>Zn(2+)</name>
        <dbReference type="ChEBI" id="CHEBI:29105"/>
    </cofactor>
    <text evidence="3">Binds 1 zinc ion per subunit.</text>
</comment>
<gene>
    <name evidence="3 7" type="primary">rsgA</name>
    <name evidence="7" type="ORF">NCTC11820_00301</name>
</gene>
<dbReference type="PROSITE" id="PS51721">
    <property type="entry name" value="G_CP"/>
    <property type="match status" value="1"/>
</dbReference>
<dbReference type="Proteomes" id="UP000250245">
    <property type="component" value="Unassembled WGS sequence"/>
</dbReference>
<dbReference type="Gene3D" id="3.40.50.300">
    <property type="entry name" value="P-loop containing nucleotide triphosphate hydrolases"/>
    <property type="match status" value="1"/>
</dbReference>
<dbReference type="InterPro" id="IPR010914">
    <property type="entry name" value="RsgA_GTPase_dom"/>
</dbReference>
<feature type="domain" description="CP-type G" evidence="6">
    <location>
        <begin position="109"/>
        <end position="289"/>
    </location>
</feature>
<dbReference type="AlphaFoldDB" id="A0A2X3AP38"/>
<feature type="region of interest" description="Disordered" evidence="4">
    <location>
        <begin position="1"/>
        <end position="30"/>
    </location>
</feature>
<comment type="function">
    <text evidence="3">One of several proteins that assist in the late maturation steps of the functional core of the 30S ribosomal subunit. Helps release RbfA from mature subunits. May play a role in the assembly of ribosomal proteins into the subunit. Circularly permuted GTPase that catalyzes slow GTP hydrolysis, GTPase activity is stimulated by the 30S ribosomal subunit.</text>
</comment>
<comment type="subcellular location">
    <subcellularLocation>
        <location evidence="3">Cytoplasm</location>
    </subcellularLocation>
</comment>
<dbReference type="InterPro" id="IPR004881">
    <property type="entry name" value="Ribosome_biogen_GTPase_RsgA"/>
</dbReference>
<dbReference type="EC" id="3.6.1.-" evidence="3"/>
<keyword evidence="3" id="KW-0963">Cytoplasm</keyword>
<dbReference type="GO" id="GO:0042274">
    <property type="term" value="P:ribosomal small subunit biogenesis"/>
    <property type="evidence" value="ECO:0007669"/>
    <property type="project" value="UniProtKB-UniRule"/>
</dbReference>
<keyword evidence="3" id="KW-0862">Zinc</keyword>
<reference evidence="7 8" key="1">
    <citation type="submission" date="2018-06" db="EMBL/GenBank/DDBJ databases">
        <authorList>
            <consortium name="Pathogen Informatics"/>
            <person name="Doyle S."/>
        </authorList>
    </citation>
    <scope>NUCLEOTIDE SEQUENCE [LARGE SCALE GENOMIC DNA]</scope>
    <source>
        <strain evidence="7 8">NCTC11820</strain>
    </source>
</reference>
<feature type="binding site" evidence="3">
    <location>
        <position position="326"/>
    </location>
    <ligand>
        <name>Zn(2+)</name>
        <dbReference type="ChEBI" id="CHEBI:29105"/>
    </ligand>
</feature>
<dbReference type="PANTHER" id="PTHR32120:SF11">
    <property type="entry name" value="SMALL RIBOSOMAL SUBUNIT BIOGENESIS GTPASE RSGA 1, MITOCHONDRIAL-RELATED"/>
    <property type="match status" value="1"/>
</dbReference>
<feature type="binding site" evidence="3">
    <location>
        <begin position="231"/>
        <end position="239"/>
    </location>
    <ligand>
        <name>GTP</name>
        <dbReference type="ChEBI" id="CHEBI:37565"/>
    </ligand>
</feature>
<dbReference type="SUPFAM" id="SSF52540">
    <property type="entry name" value="P-loop containing nucleoside triphosphate hydrolases"/>
    <property type="match status" value="1"/>
</dbReference>